<feature type="transmembrane region" description="Helical" evidence="1">
    <location>
        <begin position="95"/>
        <end position="118"/>
    </location>
</feature>
<keyword evidence="3" id="KW-1185">Reference proteome</keyword>
<feature type="transmembrane region" description="Helical" evidence="1">
    <location>
        <begin position="253"/>
        <end position="272"/>
    </location>
</feature>
<organism evidence="2 3">
    <name type="scientific">Thalassotalea castellviae</name>
    <dbReference type="NCBI Taxonomy" id="3075612"/>
    <lineage>
        <taxon>Bacteria</taxon>
        <taxon>Pseudomonadati</taxon>
        <taxon>Pseudomonadota</taxon>
        <taxon>Gammaproteobacteria</taxon>
        <taxon>Alteromonadales</taxon>
        <taxon>Colwelliaceae</taxon>
        <taxon>Thalassotalea</taxon>
    </lineage>
</organism>
<evidence type="ECO:0000313" key="3">
    <source>
        <dbReference type="Proteomes" id="UP001266357"/>
    </source>
</evidence>
<sequence length="286" mass="33495">MSMSIILLLVVISQVWLLSYFYPKQVVKRINYVLTHCPEQDYPKLYPVPAKRIHTIKLVYQTMNYLFMMIGAGLIFYFTYIVPDYRAHINILDDLPLLFGIAQFIPLFILELLGYKHLKLMRQQNTQTNRTAELQPRLLFNFVSPFYLALAVLTYLSFIIYELFLCDFILNVDAAIKIGTVTLTNIMFIAIGMANLYGKKRDPYQENTDRNKQTKFVLESFVFISIFMTIYLMMHSWVNIYELNILEVLINSLYFQVLALFSIGALLGRFKVNELNFNVYKADKIA</sequence>
<dbReference type="EMBL" id="JAVRIF010000009">
    <property type="protein sequence ID" value="MDT0604904.1"/>
    <property type="molecule type" value="Genomic_DNA"/>
</dbReference>
<feature type="transmembrane region" description="Helical" evidence="1">
    <location>
        <begin position="216"/>
        <end position="233"/>
    </location>
</feature>
<reference evidence="2 3" key="1">
    <citation type="submission" date="2023-09" db="EMBL/GenBank/DDBJ databases">
        <authorList>
            <person name="Rey-Velasco X."/>
        </authorList>
    </citation>
    <scope>NUCLEOTIDE SEQUENCE [LARGE SCALE GENOMIC DNA]</scope>
    <source>
        <strain evidence="2 3">W431</strain>
    </source>
</reference>
<name>A0ABU3A4M3_9GAMM</name>
<proteinExistence type="predicted"/>
<feature type="transmembrane region" description="Helical" evidence="1">
    <location>
        <begin position="6"/>
        <end position="22"/>
    </location>
</feature>
<comment type="caution">
    <text evidence="2">The sequence shown here is derived from an EMBL/GenBank/DDBJ whole genome shotgun (WGS) entry which is preliminary data.</text>
</comment>
<evidence type="ECO:0000313" key="2">
    <source>
        <dbReference type="EMBL" id="MDT0604904.1"/>
    </source>
</evidence>
<feature type="transmembrane region" description="Helical" evidence="1">
    <location>
        <begin position="65"/>
        <end position="83"/>
    </location>
</feature>
<feature type="transmembrane region" description="Helical" evidence="1">
    <location>
        <begin position="138"/>
        <end position="164"/>
    </location>
</feature>
<dbReference type="Proteomes" id="UP001266357">
    <property type="component" value="Unassembled WGS sequence"/>
</dbReference>
<keyword evidence="1" id="KW-0812">Transmembrane</keyword>
<keyword evidence="1" id="KW-1133">Transmembrane helix</keyword>
<evidence type="ECO:0008006" key="4">
    <source>
        <dbReference type="Google" id="ProtNLM"/>
    </source>
</evidence>
<evidence type="ECO:0000256" key="1">
    <source>
        <dbReference type="SAM" id="Phobius"/>
    </source>
</evidence>
<accession>A0ABU3A4M3</accession>
<dbReference type="RefSeq" id="WP_311583831.1">
    <property type="nucleotide sequence ID" value="NZ_JAVRIF010000009.1"/>
</dbReference>
<feature type="transmembrane region" description="Helical" evidence="1">
    <location>
        <begin position="176"/>
        <end position="196"/>
    </location>
</feature>
<keyword evidence="1" id="KW-0472">Membrane</keyword>
<protein>
    <recommendedName>
        <fullName evidence="4">Beta-carotene 15,15'-monooxygenase</fullName>
    </recommendedName>
</protein>
<gene>
    <name evidence="2" type="ORF">RM573_14980</name>
</gene>